<dbReference type="SUPFAM" id="SSF50998">
    <property type="entry name" value="Quinoprotein alcohol dehydrogenase-like"/>
    <property type="match status" value="1"/>
</dbReference>
<feature type="domain" description="Pyrrolo-quinoline quinone repeat" evidence="2">
    <location>
        <begin position="99"/>
        <end position="365"/>
    </location>
</feature>
<dbReference type="Gene3D" id="2.130.10.10">
    <property type="entry name" value="YVTN repeat-like/Quinoprotein amine dehydrogenase"/>
    <property type="match status" value="1"/>
</dbReference>
<dbReference type="PANTHER" id="PTHR34512">
    <property type="entry name" value="CELL SURFACE PROTEIN"/>
    <property type="match status" value="1"/>
</dbReference>
<evidence type="ECO:0000256" key="1">
    <source>
        <dbReference type="SAM" id="SignalP"/>
    </source>
</evidence>
<evidence type="ECO:0000313" key="3">
    <source>
        <dbReference type="EMBL" id="TWU56769.1"/>
    </source>
</evidence>
<feature type="signal peptide" evidence="1">
    <location>
        <begin position="1"/>
        <end position="30"/>
    </location>
</feature>
<keyword evidence="4" id="KW-1185">Reference proteome</keyword>
<protein>
    <submittedName>
        <fullName evidence="3">Outer membrane protein assembly factor BamB</fullName>
    </submittedName>
</protein>
<sequence length="751" mass="82037" precursor="true">MNLSPRKIAAIVMFAVCALILSLDPGIASAADWPYWRGPSFDGVAEAEGLPDNWDPDGGEGSNVLWQRDDIGGPCTPVAMNGRLYTIQRADPGTPREAERVVCLDAKTGETLWENRYNVWMSDVPAERIGWSSVVADPTSGNVYALGSCDVFQCIDGETGETIWSIPLHEQFGMLSTYGGRTNFPVVHEDLVIISGVIINWGEKAKPNHRLMAMDKTTGEVRWFSGTRDLPYDTTYSAPSIVTIDGQRQLIIGGGDGAIWGFQPRTGKPLWHYDLSMRGIFATPLVVGNKVFASHSEENVAPSNNVMGGVVGLSITGTGDDTKVEEMWKQLEVVSGYSEPVMIGNRLYLVDDRCKMWIFDAETGEALVEQKSFVGSRQRAALLYADGKIYVLTENGRWATVKPTEDGFEVLNKGRVRGVGFAASPIVADGRLYFPSSTTLYCVGTESGKQTPVTMAEAMGTETPISENPDVTQLQIVPTESVLKPGESIQLTVNRFNKLGQPITDDSGDITFTVEGPGSISSSIDGSTYTAPADVAHTGAVITAKSGTATGEARVRIVPPLPWKFTFDGLQDPPLSWVGARYRHVIKDIDGSPALVKITTIPKGARSRAWMGPSDLKEYTIEADAMGKRMSEQLADIGLTNHGYVLDLMGESQQLQIRSWSAQLRMAETVDFPWKESTWYRMKFRCDIESEPPAAVAVLRGKVWPRDEPEPEDWTITARDESPNLAASPGLYGNAKVAELYLDNIEVKANE</sequence>
<dbReference type="InterPro" id="IPR015943">
    <property type="entry name" value="WD40/YVTN_repeat-like_dom_sf"/>
</dbReference>
<dbReference type="EMBL" id="SJPW01000003">
    <property type="protein sequence ID" value="TWU56769.1"/>
    <property type="molecule type" value="Genomic_DNA"/>
</dbReference>
<dbReference type="AlphaFoldDB" id="A0A5C6FB08"/>
<dbReference type="InterPro" id="IPR002372">
    <property type="entry name" value="PQQ_rpt_dom"/>
</dbReference>
<keyword evidence="1" id="KW-0732">Signal</keyword>
<dbReference type="InterPro" id="IPR011047">
    <property type="entry name" value="Quinoprotein_ADH-like_sf"/>
</dbReference>
<name>A0A5C6FB08_9BACT</name>
<dbReference type="PANTHER" id="PTHR34512:SF30">
    <property type="entry name" value="OUTER MEMBRANE PROTEIN ASSEMBLY FACTOR BAMB"/>
    <property type="match status" value="1"/>
</dbReference>
<reference evidence="3 4" key="1">
    <citation type="submission" date="2019-02" db="EMBL/GenBank/DDBJ databases">
        <title>Deep-cultivation of Planctomycetes and their phenomic and genomic characterization uncovers novel biology.</title>
        <authorList>
            <person name="Wiegand S."/>
            <person name="Jogler M."/>
            <person name="Boedeker C."/>
            <person name="Pinto D."/>
            <person name="Vollmers J."/>
            <person name="Rivas-Marin E."/>
            <person name="Kohn T."/>
            <person name="Peeters S.H."/>
            <person name="Heuer A."/>
            <person name="Rast P."/>
            <person name="Oberbeckmann S."/>
            <person name="Bunk B."/>
            <person name="Jeske O."/>
            <person name="Meyerdierks A."/>
            <person name="Storesund J.E."/>
            <person name="Kallscheuer N."/>
            <person name="Luecker S."/>
            <person name="Lage O.M."/>
            <person name="Pohl T."/>
            <person name="Merkel B.J."/>
            <person name="Hornburger P."/>
            <person name="Mueller R.-W."/>
            <person name="Bruemmer F."/>
            <person name="Labrenz M."/>
            <person name="Spormann A.M."/>
            <person name="Op Den Camp H."/>
            <person name="Overmann J."/>
            <person name="Amann R."/>
            <person name="Jetten M.S.M."/>
            <person name="Mascher T."/>
            <person name="Medema M.H."/>
            <person name="Devos D.P."/>
            <person name="Kaster A.-K."/>
            <person name="Ovreas L."/>
            <person name="Rohde M."/>
            <person name="Galperin M.Y."/>
            <person name="Jogler C."/>
        </authorList>
    </citation>
    <scope>NUCLEOTIDE SEQUENCE [LARGE SCALE GENOMIC DNA]</scope>
    <source>
        <strain evidence="3 4">Poly51</strain>
    </source>
</reference>
<dbReference type="RefSeq" id="WP_246114462.1">
    <property type="nucleotide sequence ID" value="NZ_SJPW01000003.1"/>
</dbReference>
<dbReference type="Proteomes" id="UP000318288">
    <property type="component" value="Unassembled WGS sequence"/>
</dbReference>
<evidence type="ECO:0000259" key="2">
    <source>
        <dbReference type="Pfam" id="PF13360"/>
    </source>
</evidence>
<comment type="caution">
    <text evidence="3">The sequence shown here is derived from an EMBL/GenBank/DDBJ whole genome shotgun (WGS) entry which is preliminary data.</text>
</comment>
<proteinExistence type="predicted"/>
<dbReference type="Pfam" id="PF13360">
    <property type="entry name" value="PQQ_2"/>
    <property type="match status" value="1"/>
</dbReference>
<evidence type="ECO:0000313" key="4">
    <source>
        <dbReference type="Proteomes" id="UP000318288"/>
    </source>
</evidence>
<organism evidence="3 4">
    <name type="scientific">Rubripirellula tenax</name>
    <dbReference type="NCBI Taxonomy" id="2528015"/>
    <lineage>
        <taxon>Bacteria</taxon>
        <taxon>Pseudomonadati</taxon>
        <taxon>Planctomycetota</taxon>
        <taxon>Planctomycetia</taxon>
        <taxon>Pirellulales</taxon>
        <taxon>Pirellulaceae</taxon>
        <taxon>Rubripirellula</taxon>
    </lineage>
</organism>
<gene>
    <name evidence="3" type="primary">bamB_4</name>
    <name evidence="3" type="ORF">Poly51_26860</name>
</gene>
<accession>A0A5C6FB08</accession>
<feature type="chain" id="PRO_5023105342" evidence="1">
    <location>
        <begin position="31"/>
        <end position="751"/>
    </location>
</feature>